<sequence length="181" mass="21313">MKWLFTLFSSSDQPTQLRVFLTKHFAIISPDKGNPLLPFFSRTLRCHDLFHPTTVVNGIYAAFGHFINNLRLDNAPLTNSLYFPLINMFEALPQHHWFYRHSKVPAPLFLLFNEQSNRLRLKIRYEYGTLPGLYHQLFIDVLRRRTVEIQPFLWQYITQDVTPSTFSAPDALTKQLTDTRL</sequence>
<comment type="caution">
    <text evidence="1">The sequence shown here is derived from an EMBL/GenBank/DDBJ whole genome shotgun (WGS) entry which is preliminary data.</text>
</comment>
<dbReference type="EMBL" id="PJQM01001560">
    <property type="protein sequence ID" value="RCI02034.1"/>
    <property type="molecule type" value="Genomic_DNA"/>
</dbReference>
<dbReference type="AlphaFoldDB" id="A0A367KIH5"/>
<organism evidence="1 2">
    <name type="scientific">Rhizopus stolonifer</name>
    <name type="common">Rhizopus nigricans</name>
    <dbReference type="NCBI Taxonomy" id="4846"/>
    <lineage>
        <taxon>Eukaryota</taxon>
        <taxon>Fungi</taxon>
        <taxon>Fungi incertae sedis</taxon>
        <taxon>Mucoromycota</taxon>
        <taxon>Mucoromycotina</taxon>
        <taxon>Mucoromycetes</taxon>
        <taxon>Mucorales</taxon>
        <taxon>Mucorineae</taxon>
        <taxon>Rhizopodaceae</taxon>
        <taxon>Rhizopus</taxon>
    </lineage>
</organism>
<protein>
    <submittedName>
        <fullName evidence="1">Uncharacterized protein</fullName>
    </submittedName>
</protein>
<accession>A0A367KIH5</accession>
<gene>
    <name evidence="1" type="ORF">CU098_006490</name>
</gene>
<keyword evidence="2" id="KW-1185">Reference proteome</keyword>
<evidence type="ECO:0000313" key="2">
    <source>
        <dbReference type="Proteomes" id="UP000253551"/>
    </source>
</evidence>
<dbReference type="STRING" id="4846.A0A367KIH5"/>
<reference evidence="1 2" key="1">
    <citation type="journal article" date="2018" name="G3 (Bethesda)">
        <title>Phylogenetic and Phylogenomic Definition of Rhizopus Species.</title>
        <authorList>
            <person name="Gryganskyi A.P."/>
            <person name="Golan J."/>
            <person name="Dolatabadi S."/>
            <person name="Mondo S."/>
            <person name="Robb S."/>
            <person name="Idnurm A."/>
            <person name="Muszewska A."/>
            <person name="Steczkiewicz K."/>
            <person name="Masonjones S."/>
            <person name="Liao H.L."/>
            <person name="Gajdeczka M.T."/>
            <person name="Anike F."/>
            <person name="Vuek A."/>
            <person name="Anishchenko I.M."/>
            <person name="Voigt K."/>
            <person name="de Hoog G.S."/>
            <person name="Smith M.E."/>
            <person name="Heitman J."/>
            <person name="Vilgalys R."/>
            <person name="Stajich J.E."/>
        </authorList>
    </citation>
    <scope>NUCLEOTIDE SEQUENCE [LARGE SCALE GENOMIC DNA]</scope>
    <source>
        <strain evidence="1 2">LSU 92-RS-03</strain>
    </source>
</reference>
<dbReference type="OrthoDB" id="2273311at2759"/>
<dbReference type="Proteomes" id="UP000253551">
    <property type="component" value="Unassembled WGS sequence"/>
</dbReference>
<proteinExistence type="predicted"/>
<evidence type="ECO:0000313" key="1">
    <source>
        <dbReference type="EMBL" id="RCI02034.1"/>
    </source>
</evidence>
<name>A0A367KIH5_RHIST</name>